<reference evidence="1" key="1">
    <citation type="submission" date="2011-01" db="EMBL/GenBank/DDBJ databases">
        <title>The Genome Sequence of Nematocida parisii strain ERTm3.</title>
        <authorList>
            <consortium name="The Broad Institute Genome Sequencing Platform"/>
            <consortium name="The Broad Institute Genome Sequencing Center for Infectious Disease"/>
            <person name="Cuomo C."/>
            <person name="Troemel E."/>
            <person name="Young S.K."/>
            <person name="Zeng Q."/>
            <person name="Gargeya S."/>
            <person name="Fitzgerald M."/>
            <person name="Haas B."/>
            <person name="Abouelleil A."/>
            <person name="Alvarado L."/>
            <person name="Arachchi H.M."/>
            <person name="Berlin A."/>
            <person name="Chapman S.B."/>
            <person name="Gearin G."/>
            <person name="Goldberg J."/>
            <person name="Griggs A."/>
            <person name="Gujja S."/>
            <person name="Hansen M."/>
            <person name="Heiman D."/>
            <person name="Howarth C."/>
            <person name="Larimer J."/>
            <person name="Lui A."/>
            <person name="MacDonald P.J.P."/>
            <person name="McCowen C."/>
            <person name="Montmayeur A."/>
            <person name="Murphy C."/>
            <person name="Neiman D."/>
            <person name="Pearson M."/>
            <person name="Priest M."/>
            <person name="Roberts A."/>
            <person name="Saif S."/>
            <person name="Shea T."/>
            <person name="Sisk P."/>
            <person name="Stolte C."/>
            <person name="Sykes S."/>
            <person name="Wortman J."/>
            <person name="Nusbaum C."/>
            <person name="Birren B."/>
        </authorList>
    </citation>
    <scope>NUCLEOTIDE SEQUENCE</scope>
    <source>
        <strain evidence="1">ERTm3</strain>
    </source>
</reference>
<dbReference type="Proteomes" id="UP000002872">
    <property type="component" value="Unassembled WGS sequence"/>
</dbReference>
<gene>
    <name evidence="1" type="ORF">NEQG_02527</name>
</gene>
<dbReference type="AlphaFoldDB" id="I3ED95"/>
<keyword evidence="2" id="KW-1185">Reference proteome</keyword>
<dbReference type="InParanoid" id="I3ED95"/>
<dbReference type="EMBL" id="GL870884">
    <property type="protein sequence ID" value="EIJ87192.1"/>
    <property type="molecule type" value="Genomic_DNA"/>
</dbReference>
<sequence length="52" mass="6112">MRNNAIASLLRSQHREDSERREWRELFTVFRKRSKSARTRSPKGTAVLGLVL</sequence>
<accession>I3ED95</accession>
<proteinExistence type="predicted"/>
<protein>
    <submittedName>
        <fullName evidence="1">Uncharacterized protein</fullName>
    </submittedName>
</protein>
<dbReference type="VEuPathDB" id="MicrosporidiaDB:NEQG_02527"/>
<name>I3ED95_NEMP3</name>
<dbReference type="HOGENOM" id="CLU_3087771_0_0_1"/>
<evidence type="ECO:0000313" key="1">
    <source>
        <dbReference type="EMBL" id="EIJ87192.1"/>
    </source>
</evidence>
<organism evidence="1 2">
    <name type="scientific">Nematocida parisii (strain ERTm3)</name>
    <name type="common">Nematode killer fungus</name>
    <dbReference type="NCBI Taxonomy" id="935791"/>
    <lineage>
        <taxon>Eukaryota</taxon>
        <taxon>Fungi</taxon>
        <taxon>Fungi incertae sedis</taxon>
        <taxon>Microsporidia</taxon>
        <taxon>Nematocida</taxon>
    </lineage>
</organism>
<evidence type="ECO:0000313" key="2">
    <source>
        <dbReference type="Proteomes" id="UP000002872"/>
    </source>
</evidence>